<accession>A0ABV6MNK9</accession>
<protein>
    <submittedName>
        <fullName evidence="4">Hsp20/alpha crystallin family protein</fullName>
    </submittedName>
</protein>
<reference evidence="4 5" key="1">
    <citation type="submission" date="2024-09" db="EMBL/GenBank/DDBJ databases">
        <authorList>
            <person name="Sun Q."/>
            <person name="Mori K."/>
        </authorList>
    </citation>
    <scope>NUCLEOTIDE SEQUENCE [LARGE SCALE GENOMIC DNA]</scope>
    <source>
        <strain evidence="4 5">TBRC 1432</strain>
    </source>
</reference>
<organism evidence="4 5">
    <name type="scientific">Kutzneria chonburiensis</name>
    <dbReference type="NCBI Taxonomy" id="1483604"/>
    <lineage>
        <taxon>Bacteria</taxon>
        <taxon>Bacillati</taxon>
        <taxon>Actinomycetota</taxon>
        <taxon>Actinomycetes</taxon>
        <taxon>Pseudonocardiales</taxon>
        <taxon>Pseudonocardiaceae</taxon>
        <taxon>Kutzneria</taxon>
    </lineage>
</organism>
<keyword evidence="5" id="KW-1185">Reference proteome</keyword>
<gene>
    <name evidence="4" type="ORF">ACFFH7_10255</name>
</gene>
<dbReference type="PROSITE" id="PS01031">
    <property type="entry name" value="SHSP"/>
    <property type="match status" value="1"/>
</dbReference>
<dbReference type="CDD" id="cd06464">
    <property type="entry name" value="ACD_sHsps-like"/>
    <property type="match status" value="1"/>
</dbReference>
<evidence type="ECO:0000259" key="3">
    <source>
        <dbReference type="PROSITE" id="PS01031"/>
    </source>
</evidence>
<dbReference type="InterPro" id="IPR008978">
    <property type="entry name" value="HSP20-like_chaperone"/>
</dbReference>
<proteinExistence type="inferred from homology"/>
<comment type="similarity">
    <text evidence="1 2">Belongs to the small heat shock protein (HSP20) family.</text>
</comment>
<evidence type="ECO:0000313" key="5">
    <source>
        <dbReference type="Proteomes" id="UP001589810"/>
    </source>
</evidence>
<dbReference type="Pfam" id="PF00011">
    <property type="entry name" value="HSP20"/>
    <property type="match status" value="1"/>
</dbReference>
<dbReference type="Proteomes" id="UP001589810">
    <property type="component" value="Unassembled WGS sequence"/>
</dbReference>
<evidence type="ECO:0000256" key="1">
    <source>
        <dbReference type="PROSITE-ProRule" id="PRU00285"/>
    </source>
</evidence>
<dbReference type="InterPro" id="IPR002068">
    <property type="entry name" value="A-crystallin/Hsp20_dom"/>
</dbReference>
<name>A0ABV6MNK9_9PSEU</name>
<dbReference type="RefSeq" id="WP_273942103.1">
    <property type="nucleotide sequence ID" value="NZ_CP097263.1"/>
</dbReference>
<comment type="caution">
    <text evidence="4">The sequence shown here is derived from an EMBL/GenBank/DDBJ whole genome shotgun (WGS) entry which is preliminary data.</text>
</comment>
<dbReference type="EMBL" id="JBHLUD010000002">
    <property type="protein sequence ID" value="MFC0541864.1"/>
    <property type="molecule type" value="Genomic_DNA"/>
</dbReference>
<evidence type="ECO:0000256" key="2">
    <source>
        <dbReference type="RuleBase" id="RU003616"/>
    </source>
</evidence>
<dbReference type="SUPFAM" id="SSF49764">
    <property type="entry name" value="HSP20-like chaperones"/>
    <property type="match status" value="1"/>
</dbReference>
<sequence>MVMPARRQHGLVPDLIDRVEETTGKNRTEFRYGSFSRTVALPADAHEDDIKASYAKGILTVSVPVDETTKVHPKIEIETES</sequence>
<dbReference type="Gene3D" id="2.60.40.790">
    <property type="match status" value="1"/>
</dbReference>
<evidence type="ECO:0000313" key="4">
    <source>
        <dbReference type="EMBL" id="MFC0541864.1"/>
    </source>
</evidence>
<feature type="domain" description="SHSP" evidence="3">
    <location>
        <begin position="1"/>
        <end position="80"/>
    </location>
</feature>